<keyword evidence="2" id="KW-1185">Reference proteome</keyword>
<evidence type="ECO:0000313" key="2">
    <source>
        <dbReference type="Proteomes" id="UP000054549"/>
    </source>
</evidence>
<gene>
    <name evidence="1" type="ORF">M378DRAFT_16902</name>
</gene>
<dbReference type="AlphaFoldDB" id="A0A0C2WJ10"/>
<dbReference type="Proteomes" id="UP000054549">
    <property type="component" value="Unassembled WGS sequence"/>
</dbReference>
<protein>
    <submittedName>
        <fullName evidence="1">Uncharacterized protein</fullName>
    </submittedName>
</protein>
<name>A0A0C2WJ10_AMAMK</name>
<reference evidence="1 2" key="1">
    <citation type="submission" date="2014-04" db="EMBL/GenBank/DDBJ databases">
        <title>Evolutionary Origins and Diversification of the Mycorrhizal Mutualists.</title>
        <authorList>
            <consortium name="DOE Joint Genome Institute"/>
            <consortium name="Mycorrhizal Genomics Consortium"/>
            <person name="Kohler A."/>
            <person name="Kuo A."/>
            <person name="Nagy L.G."/>
            <person name="Floudas D."/>
            <person name="Copeland A."/>
            <person name="Barry K.W."/>
            <person name="Cichocki N."/>
            <person name="Veneault-Fourrey C."/>
            <person name="LaButti K."/>
            <person name="Lindquist E.A."/>
            <person name="Lipzen A."/>
            <person name="Lundell T."/>
            <person name="Morin E."/>
            <person name="Murat C."/>
            <person name="Riley R."/>
            <person name="Ohm R."/>
            <person name="Sun H."/>
            <person name="Tunlid A."/>
            <person name="Henrissat B."/>
            <person name="Grigoriev I.V."/>
            <person name="Hibbett D.S."/>
            <person name="Martin F."/>
        </authorList>
    </citation>
    <scope>NUCLEOTIDE SEQUENCE [LARGE SCALE GENOMIC DNA]</scope>
    <source>
        <strain evidence="1 2">Koide BX008</strain>
    </source>
</reference>
<dbReference type="EMBL" id="KN818409">
    <property type="protein sequence ID" value="KIL56651.1"/>
    <property type="molecule type" value="Genomic_DNA"/>
</dbReference>
<sequence>MKRAEEAEERAEASKRLIAVANEHAEANRRLLVIVEADECAKAERQFLVDTNERAEVECHSSGQIGRSSVTGWSIFASSRIRQTFASFMRPYRKTYSAKSILGASFAMDPPLAQNQATSAQWCLLPSLTPASTAFVDPTQINKEDVSIGDLLWVWLEEEAFDGPCTDYESGEEGMSEAFLHFLYLASLFLTHKSLSTTQPTSFHTTNL</sequence>
<proteinExistence type="predicted"/>
<accession>A0A0C2WJ10</accession>
<organism evidence="1 2">
    <name type="scientific">Amanita muscaria (strain Koide BX008)</name>
    <dbReference type="NCBI Taxonomy" id="946122"/>
    <lineage>
        <taxon>Eukaryota</taxon>
        <taxon>Fungi</taxon>
        <taxon>Dikarya</taxon>
        <taxon>Basidiomycota</taxon>
        <taxon>Agaricomycotina</taxon>
        <taxon>Agaricomycetes</taxon>
        <taxon>Agaricomycetidae</taxon>
        <taxon>Agaricales</taxon>
        <taxon>Pluteineae</taxon>
        <taxon>Amanitaceae</taxon>
        <taxon>Amanita</taxon>
    </lineage>
</organism>
<dbReference type="InParanoid" id="A0A0C2WJ10"/>
<dbReference type="HOGENOM" id="CLU_1320572_0_0_1"/>
<evidence type="ECO:0000313" key="1">
    <source>
        <dbReference type="EMBL" id="KIL56651.1"/>
    </source>
</evidence>